<dbReference type="PIRSF" id="PIRSF001434">
    <property type="entry name" value="CGS"/>
    <property type="match status" value="1"/>
</dbReference>
<gene>
    <name evidence="3" type="primary">metZ</name>
    <name evidence="6" type="ORF">SAMN04488029_3255</name>
</gene>
<dbReference type="Gene3D" id="3.90.1150.10">
    <property type="entry name" value="Aspartate Aminotransferase, domain 1"/>
    <property type="match status" value="1"/>
</dbReference>
<evidence type="ECO:0000256" key="2">
    <source>
        <dbReference type="ARBA" id="ARBA00022898"/>
    </source>
</evidence>
<evidence type="ECO:0000256" key="4">
    <source>
        <dbReference type="PIRSR" id="PIRSR001434-2"/>
    </source>
</evidence>
<dbReference type="STRING" id="692418.SAMN04488029_3255"/>
<dbReference type="PROSITE" id="PS00868">
    <property type="entry name" value="CYS_MET_METAB_PP"/>
    <property type="match status" value="1"/>
</dbReference>
<name>A0A1W2GLH7_REIFA</name>
<dbReference type="InterPro" id="IPR054542">
    <property type="entry name" value="Cys_met_metab_PP"/>
</dbReference>
<dbReference type="CDD" id="cd00614">
    <property type="entry name" value="CGS_like"/>
    <property type="match status" value="1"/>
</dbReference>
<dbReference type="Proteomes" id="UP000192472">
    <property type="component" value="Unassembled WGS sequence"/>
</dbReference>
<sequence>MYHNSSRLESILDMNFTYLQKTVRIIEGLSMKKYKHFETNAIRTQIKTTHEKEHASPMYLTSSFVFDDAEEMRATFAEEIDRNTYSRFTNPNTTEFIDKMCALEGAEAGYATATGMAAVFSTFATLLNAGDHLLSCRSIFGSSHSVITKFLPKYKIESTYLDLDDTDNWQEKVQPNSKVLFIETPTNPGIELIDLEFAGAFAKKNNLILIVDNCFATPYLQQPVEYGADLVIHSATKYLDGQGRVMGGMIVGRADLIKEIYTFSRSTGPALSPFNAWVLSKSLETLAVRMEKHGENALKLAEWLEANEHVEWVRYPFLPSHPQHEIAKKQMRSGGGMVCFGIKGGVERGRQFLNSIEMCSLTANLGDTRTIVTHPASTTHARLTDEERAATGIAPNLIRISAGLEHIEDIIADLEQAFGRSSD</sequence>
<keyword evidence="3" id="KW-0028">Amino-acid biosynthesis</keyword>
<dbReference type="GO" id="GO:0005737">
    <property type="term" value="C:cytoplasm"/>
    <property type="evidence" value="ECO:0007669"/>
    <property type="project" value="TreeGrafter"/>
</dbReference>
<comment type="similarity">
    <text evidence="3">Belongs to the trans-sulfuration enzymes family. MetZ subfamily.</text>
</comment>
<comment type="subunit">
    <text evidence="3">Homotetramer.</text>
</comment>
<keyword evidence="3" id="KW-0808">Transferase</keyword>
<dbReference type="Gene3D" id="3.40.640.10">
    <property type="entry name" value="Type I PLP-dependent aspartate aminotransferase-like (Major domain)"/>
    <property type="match status" value="1"/>
</dbReference>
<dbReference type="InterPro" id="IPR015422">
    <property type="entry name" value="PyrdxlP-dep_Trfase_small"/>
</dbReference>
<keyword evidence="3" id="KW-0486">Methionine biosynthesis</keyword>
<dbReference type="GO" id="GO:0071266">
    <property type="term" value="P:'de novo' L-methionine biosynthetic process"/>
    <property type="evidence" value="ECO:0007669"/>
    <property type="project" value="UniProtKB-UniRule"/>
</dbReference>
<feature type="modified residue" description="N6-(pyridoxal phosphate)lysine" evidence="3 4">
    <location>
        <position position="237"/>
    </location>
</feature>
<dbReference type="InterPro" id="IPR015421">
    <property type="entry name" value="PyrdxlP-dep_Trfase_major"/>
</dbReference>
<comment type="function">
    <text evidence="3">Catalyzes the formation of L-homocysteine from O-succinyl-L-homoserine (OSHS) and hydrogen sulfide.</text>
</comment>
<dbReference type="AlphaFoldDB" id="A0A1W2GLH7"/>
<evidence type="ECO:0000256" key="1">
    <source>
        <dbReference type="ARBA" id="ARBA00001933"/>
    </source>
</evidence>
<comment type="cofactor">
    <cofactor evidence="1 3 5">
        <name>pyridoxal 5'-phosphate</name>
        <dbReference type="ChEBI" id="CHEBI:597326"/>
    </cofactor>
</comment>
<evidence type="ECO:0000313" key="6">
    <source>
        <dbReference type="EMBL" id="SMD37136.1"/>
    </source>
</evidence>
<comment type="catalytic activity">
    <reaction evidence="3">
        <text>O-succinyl-L-homoserine + hydrogen sulfide = L-homocysteine + succinate</text>
        <dbReference type="Rhea" id="RHEA:27826"/>
        <dbReference type="ChEBI" id="CHEBI:29919"/>
        <dbReference type="ChEBI" id="CHEBI:30031"/>
        <dbReference type="ChEBI" id="CHEBI:57661"/>
        <dbReference type="ChEBI" id="CHEBI:58199"/>
    </reaction>
</comment>
<dbReference type="GO" id="GO:0071268">
    <property type="term" value="P:homocysteine biosynthetic process"/>
    <property type="evidence" value="ECO:0007669"/>
    <property type="project" value="InterPro"/>
</dbReference>
<dbReference type="FunFam" id="3.40.640.10:FF:000046">
    <property type="entry name" value="Cystathionine gamma-lyase"/>
    <property type="match status" value="1"/>
</dbReference>
<dbReference type="EC" id="2.5.1.-" evidence="3"/>
<dbReference type="HAMAP" id="MF_02056">
    <property type="entry name" value="MetZ"/>
    <property type="match status" value="1"/>
</dbReference>
<reference evidence="6 7" key="1">
    <citation type="submission" date="2017-04" db="EMBL/GenBank/DDBJ databases">
        <authorList>
            <person name="Afonso C.L."/>
            <person name="Miller P.J."/>
            <person name="Scott M.A."/>
            <person name="Spackman E."/>
            <person name="Goraichik I."/>
            <person name="Dimitrov K.M."/>
            <person name="Suarez D.L."/>
            <person name="Swayne D.E."/>
        </authorList>
    </citation>
    <scope>NUCLEOTIDE SEQUENCE [LARGE SCALE GENOMIC DNA]</scope>
    <source>
        <strain evidence="6 7">DSM 26133</strain>
    </source>
</reference>
<comment type="pathway">
    <text evidence="3">Amino-acid biosynthesis; L-methionine biosynthesis via de novo pathway; L-homocysteine from O-succinyl-L-homoserine: step 1/1.</text>
</comment>
<keyword evidence="2 3" id="KW-0663">Pyridoxal phosphate</keyword>
<dbReference type="FunFam" id="3.90.1150.10:FF:000033">
    <property type="entry name" value="Cystathionine gamma-synthase"/>
    <property type="match status" value="1"/>
</dbReference>
<dbReference type="UniPathway" id="UPA00051">
    <property type="reaction ID" value="UER00449"/>
</dbReference>
<evidence type="ECO:0000313" key="7">
    <source>
        <dbReference type="Proteomes" id="UP000192472"/>
    </source>
</evidence>
<dbReference type="NCBIfam" id="NF006003">
    <property type="entry name" value="PRK08133.1"/>
    <property type="match status" value="1"/>
</dbReference>
<dbReference type="PANTHER" id="PTHR11808">
    <property type="entry name" value="TRANS-SULFURATION ENZYME FAMILY MEMBER"/>
    <property type="match status" value="1"/>
</dbReference>
<keyword evidence="7" id="KW-1185">Reference proteome</keyword>
<proteinExistence type="inferred from homology"/>
<dbReference type="SUPFAM" id="SSF53383">
    <property type="entry name" value="PLP-dependent transferases"/>
    <property type="match status" value="1"/>
</dbReference>
<evidence type="ECO:0000256" key="3">
    <source>
        <dbReference type="HAMAP-Rule" id="MF_02056"/>
    </source>
</evidence>
<dbReference type="GO" id="GO:0016846">
    <property type="term" value="F:carbon-sulfur lyase activity"/>
    <property type="evidence" value="ECO:0007669"/>
    <property type="project" value="TreeGrafter"/>
</dbReference>
<dbReference type="InterPro" id="IPR000277">
    <property type="entry name" value="Cys/Met-Metab_PyrdxlP-dep_enz"/>
</dbReference>
<dbReference type="GO" id="GO:0016765">
    <property type="term" value="F:transferase activity, transferring alkyl or aryl (other than methyl) groups"/>
    <property type="evidence" value="ECO:0007669"/>
    <property type="project" value="UniProtKB-UniRule"/>
</dbReference>
<dbReference type="GO" id="GO:0019346">
    <property type="term" value="P:transsulfuration"/>
    <property type="evidence" value="ECO:0007669"/>
    <property type="project" value="InterPro"/>
</dbReference>
<dbReference type="InterPro" id="IPR006234">
    <property type="entry name" value="O-succ-hSer_sulfhydrylase"/>
</dbReference>
<dbReference type="Pfam" id="PF01053">
    <property type="entry name" value="Cys_Met_Meta_PP"/>
    <property type="match status" value="1"/>
</dbReference>
<organism evidence="6 7">
    <name type="scientific">Reichenbachiella faecimaris</name>
    <dbReference type="NCBI Taxonomy" id="692418"/>
    <lineage>
        <taxon>Bacteria</taxon>
        <taxon>Pseudomonadati</taxon>
        <taxon>Bacteroidota</taxon>
        <taxon>Cytophagia</taxon>
        <taxon>Cytophagales</taxon>
        <taxon>Reichenbachiellaceae</taxon>
        <taxon>Reichenbachiella</taxon>
    </lineage>
</organism>
<accession>A0A1W2GLH7</accession>
<dbReference type="PANTHER" id="PTHR11808:SF80">
    <property type="entry name" value="CYSTATHIONINE GAMMA-LYASE"/>
    <property type="match status" value="1"/>
</dbReference>
<dbReference type="InterPro" id="IPR015424">
    <property type="entry name" value="PyrdxlP-dep_Trfase"/>
</dbReference>
<evidence type="ECO:0000256" key="5">
    <source>
        <dbReference type="RuleBase" id="RU362118"/>
    </source>
</evidence>
<protein>
    <recommendedName>
        <fullName evidence="3">O-succinylhomoserine sulfhydrylase</fullName>
        <shortName evidence="3">OSH sulfhydrylase</shortName>
        <shortName evidence="3">OSHS sulfhydrylase</shortName>
        <ecNumber evidence="3">2.5.1.-</ecNumber>
    </recommendedName>
</protein>
<dbReference type="GO" id="GO:0030170">
    <property type="term" value="F:pyridoxal phosphate binding"/>
    <property type="evidence" value="ECO:0007669"/>
    <property type="project" value="UniProtKB-UniRule"/>
</dbReference>
<dbReference type="EMBL" id="FWYF01000003">
    <property type="protein sequence ID" value="SMD37136.1"/>
    <property type="molecule type" value="Genomic_DNA"/>
</dbReference>